<feature type="non-terminal residue" evidence="2">
    <location>
        <position position="1"/>
    </location>
</feature>
<keyword evidence="3" id="KW-1185">Reference proteome</keyword>
<protein>
    <submittedName>
        <fullName evidence="2">Receptor-type tyrosine-protein phosphatase zeta</fullName>
    </submittedName>
</protein>
<accession>A0A8E0RN58</accession>
<evidence type="ECO:0000313" key="3">
    <source>
        <dbReference type="Proteomes" id="UP000728185"/>
    </source>
</evidence>
<reference evidence="2" key="1">
    <citation type="submission" date="2019-05" db="EMBL/GenBank/DDBJ databases">
        <title>Annotation for the trematode Fasciolopsis buski.</title>
        <authorList>
            <person name="Choi Y.-J."/>
        </authorList>
    </citation>
    <scope>NUCLEOTIDE SEQUENCE</scope>
    <source>
        <strain evidence="2">HT</strain>
        <tissue evidence="2">Whole worm</tissue>
    </source>
</reference>
<feature type="compositionally biased region" description="Acidic residues" evidence="1">
    <location>
        <begin position="75"/>
        <end position="89"/>
    </location>
</feature>
<dbReference type="EMBL" id="LUCM01011634">
    <property type="protein sequence ID" value="KAA0183663.1"/>
    <property type="molecule type" value="Genomic_DNA"/>
</dbReference>
<dbReference type="AlphaFoldDB" id="A0A8E0RN58"/>
<organism evidence="2 3">
    <name type="scientific">Fasciolopsis buskii</name>
    <dbReference type="NCBI Taxonomy" id="27845"/>
    <lineage>
        <taxon>Eukaryota</taxon>
        <taxon>Metazoa</taxon>
        <taxon>Spiralia</taxon>
        <taxon>Lophotrochozoa</taxon>
        <taxon>Platyhelminthes</taxon>
        <taxon>Trematoda</taxon>
        <taxon>Digenea</taxon>
        <taxon>Plagiorchiida</taxon>
        <taxon>Echinostomata</taxon>
        <taxon>Echinostomatoidea</taxon>
        <taxon>Fasciolidae</taxon>
        <taxon>Fasciolopsis</taxon>
    </lineage>
</organism>
<sequence>IRTIGWLHVSYAGSTAYRERLTRYEFLLTSDREDYALACTLWRFDDWPSVDLGTDDELGMADTLLELITHVAEEDDVDDFEDGDGDDRDDGCHRSTGPIVVVDK</sequence>
<evidence type="ECO:0000313" key="2">
    <source>
        <dbReference type="EMBL" id="KAA0183663.1"/>
    </source>
</evidence>
<dbReference type="OrthoDB" id="6283609at2759"/>
<evidence type="ECO:0000256" key="1">
    <source>
        <dbReference type="SAM" id="MobiDB-lite"/>
    </source>
</evidence>
<dbReference type="Proteomes" id="UP000728185">
    <property type="component" value="Unassembled WGS sequence"/>
</dbReference>
<name>A0A8E0RN58_9TREM</name>
<proteinExistence type="predicted"/>
<feature type="region of interest" description="Disordered" evidence="1">
    <location>
        <begin position="75"/>
        <end position="104"/>
    </location>
</feature>
<keyword evidence="2" id="KW-0675">Receptor</keyword>
<gene>
    <name evidence="2" type="ORF">FBUS_11496</name>
</gene>
<comment type="caution">
    <text evidence="2">The sequence shown here is derived from an EMBL/GenBank/DDBJ whole genome shotgun (WGS) entry which is preliminary data.</text>
</comment>